<sequence length="84" mass="9521">MVFGRRSGFALSERRKNSALPEQHSQKLHQFQLDRVSDLLNMGASLLFVRDAEIAPLAILEHGHQLLTVDHHGLIQSDPDLQIR</sequence>
<accession>A0ABS7EIU0</accession>
<gene>
    <name evidence="2" type="ORF">K0504_14600</name>
</gene>
<organism evidence="2 3">
    <name type="scientific">Neiella holothuriorum</name>
    <dbReference type="NCBI Taxonomy" id="2870530"/>
    <lineage>
        <taxon>Bacteria</taxon>
        <taxon>Pseudomonadati</taxon>
        <taxon>Pseudomonadota</taxon>
        <taxon>Gammaproteobacteria</taxon>
        <taxon>Alteromonadales</taxon>
        <taxon>Echinimonadaceae</taxon>
        <taxon>Neiella</taxon>
    </lineage>
</organism>
<evidence type="ECO:0000256" key="1">
    <source>
        <dbReference type="SAM" id="MobiDB-lite"/>
    </source>
</evidence>
<proteinExistence type="predicted"/>
<evidence type="ECO:0000313" key="3">
    <source>
        <dbReference type="Proteomes" id="UP001166251"/>
    </source>
</evidence>
<dbReference type="RefSeq" id="WP_220104887.1">
    <property type="nucleotide sequence ID" value="NZ_JAHZSS010000020.1"/>
</dbReference>
<comment type="caution">
    <text evidence="2">The sequence shown here is derived from an EMBL/GenBank/DDBJ whole genome shotgun (WGS) entry which is preliminary data.</text>
</comment>
<dbReference type="Proteomes" id="UP001166251">
    <property type="component" value="Unassembled WGS sequence"/>
</dbReference>
<dbReference type="EMBL" id="JAHZSS010000020">
    <property type="protein sequence ID" value="MBW8192264.1"/>
    <property type="molecule type" value="Genomic_DNA"/>
</dbReference>
<keyword evidence="3" id="KW-1185">Reference proteome</keyword>
<reference evidence="2" key="1">
    <citation type="submission" date="2021-07" db="EMBL/GenBank/DDBJ databases">
        <title>Neiella marina sp. nov., isolated from the intestinal content of sea cucumber Apostichopus japonicus.</title>
        <authorList>
            <person name="Bai X."/>
        </authorList>
    </citation>
    <scope>NUCLEOTIDE SEQUENCE</scope>
    <source>
        <strain evidence="2">126</strain>
    </source>
</reference>
<name>A0ABS7EIU0_9GAMM</name>
<protein>
    <submittedName>
        <fullName evidence="2">Uncharacterized protein</fullName>
    </submittedName>
</protein>
<evidence type="ECO:0000313" key="2">
    <source>
        <dbReference type="EMBL" id="MBW8192264.1"/>
    </source>
</evidence>
<feature type="region of interest" description="Disordered" evidence="1">
    <location>
        <begin position="1"/>
        <end position="24"/>
    </location>
</feature>